<evidence type="ECO:0000256" key="5">
    <source>
        <dbReference type="PROSITE-ProRule" id="PRU01240"/>
    </source>
</evidence>
<feature type="domain" description="Peptidase C-terminal archaeal/bacterial" evidence="9">
    <location>
        <begin position="430"/>
        <end position="495"/>
    </location>
</feature>
<comment type="similarity">
    <text evidence="1 5 6">Belongs to the peptidase S8 family.</text>
</comment>
<dbReference type="FunFam" id="3.40.50.200:FF:000016">
    <property type="entry name" value="Proprotein convertase subtilisin/kexin type 9"/>
    <property type="match status" value="1"/>
</dbReference>
<dbReference type="PROSITE" id="PS51892">
    <property type="entry name" value="SUBTILASE"/>
    <property type="match status" value="1"/>
</dbReference>
<evidence type="ECO:0000256" key="2">
    <source>
        <dbReference type="ARBA" id="ARBA00022670"/>
    </source>
</evidence>
<dbReference type="Proteomes" id="UP000028725">
    <property type="component" value="Unassembled WGS sequence"/>
</dbReference>
<evidence type="ECO:0000259" key="8">
    <source>
        <dbReference type="Pfam" id="PF00082"/>
    </source>
</evidence>
<sequence>MPSMKSWSRLITACLVLTSMGALAAPPRVPEQGKLVRSPEPVKGEYLVVLKEKPARGLMSMALRADALAKPYGARVLTTHETAFRGFLISANEEQARALAEDPQVEYVQENGIVRVSGVQSPAPWNLDRIDQERLPLSNSYQAEDATGVNVYIIDTGIRASHSEFEGRAQVAFNNTTEFGDDFSGHGTAVAGIIGGKTYGVAKKVRLNSVKAFNQLGEATVDGLVQAMEWVANNAVTPAIVNLSFTTTSPFAPLDAAADVMASNPGLVLVVAAGNAGLNACTCSPARLQPDATHPFRERILTVGAIDEAQTRWSSGFNGSNFGECLDLWAPGANIKSAAMFSDEAWTNVEGTSFATPHVSGLAAILLSQGVLPAGIPARLIADASVDQVQLDVFDTTSPNRLLYKRPQATPIANGVATSVSDITGGQKNFKLEVPAGRPSVVFTLSGGTGDADLYVRYGQLPETYAYQCRPLRKGNNETCTLPNPLPGTWFVQLRAFTSYTTTLKGQY</sequence>
<dbReference type="PATRIC" id="fig|394096.3.peg.8927"/>
<dbReference type="Gene3D" id="3.30.70.80">
    <property type="entry name" value="Peptidase S8 propeptide/proteinase inhibitor I9"/>
    <property type="match status" value="1"/>
</dbReference>
<evidence type="ECO:0000256" key="7">
    <source>
        <dbReference type="SAM" id="SignalP"/>
    </source>
</evidence>
<feature type="domain" description="Inhibitor I9" evidence="10">
    <location>
        <begin position="70"/>
        <end position="116"/>
    </location>
</feature>
<evidence type="ECO:0000256" key="1">
    <source>
        <dbReference type="ARBA" id="ARBA00011073"/>
    </source>
</evidence>
<dbReference type="STRING" id="394096.DB31_6210"/>
<dbReference type="SUPFAM" id="SSF54897">
    <property type="entry name" value="Protease propeptides/inhibitors"/>
    <property type="match status" value="1"/>
</dbReference>
<keyword evidence="12" id="KW-1185">Reference proteome</keyword>
<dbReference type="InterPro" id="IPR037045">
    <property type="entry name" value="S8pro/Inhibitor_I9_sf"/>
</dbReference>
<evidence type="ECO:0008006" key="13">
    <source>
        <dbReference type="Google" id="ProtNLM"/>
    </source>
</evidence>
<evidence type="ECO:0000256" key="6">
    <source>
        <dbReference type="RuleBase" id="RU003355"/>
    </source>
</evidence>
<evidence type="ECO:0000313" key="11">
    <source>
        <dbReference type="EMBL" id="KFE58913.1"/>
    </source>
</evidence>
<dbReference type="SUPFAM" id="SSF52743">
    <property type="entry name" value="Subtilisin-like"/>
    <property type="match status" value="1"/>
</dbReference>
<feature type="active site" description="Charge relay system" evidence="5">
    <location>
        <position position="186"/>
    </location>
</feature>
<dbReference type="PROSITE" id="PS00138">
    <property type="entry name" value="SUBTILASE_SER"/>
    <property type="match status" value="1"/>
</dbReference>
<feature type="chain" id="PRO_5001799245" description="Alkaline serine exoprotease A" evidence="7">
    <location>
        <begin position="25"/>
        <end position="508"/>
    </location>
</feature>
<dbReference type="EMBL" id="JMCB01000034">
    <property type="protein sequence ID" value="KFE58913.1"/>
    <property type="molecule type" value="Genomic_DNA"/>
</dbReference>
<keyword evidence="4 5" id="KW-0720">Serine protease</keyword>
<dbReference type="Gene3D" id="3.40.50.200">
    <property type="entry name" value="Peptidase S8/S53 domain"/>
    <property type="match status" value="1"/>
</dbReference>
<dbReference type="AlphaFoldDB" id="A0A085VU00"/>
<dbReference type="Gene3D" id="2.60.120.380">
    <property type="match status" value="1"/>
</dbReference>
<name>A0A085VU00_9BACT</name>
<feature type="signal peptide" evidence="7">
    <location>
        <begin position="1"/>
        <end position="24"/>
    </location>
</feature>
<dbReference type="InterPro" id="IPR036852">
    <property type="entry name" value="Peptidase_S8/S53_dom_sf"/>
</dbReference>
<dbReference type="Pfam" id="PF04151">
    <property type="entry name" value="PPC"/>
    <property type="match status" value="1"/>
</dbReference>
<dbReference type="InterPro" id="IPR022398">
    <property type="entry name" value="Peptidase_S8_His-AS"/>
</dbReference>
<keyword evidence="2 5" id="KW-0645">Protease</keyword>
<accession>A0A085VU00</accession>
<protein>
    <recommendedName>
        <fullName evidence="13">Alkaline serine exoprotease A</fullName>
    </recommendedName>
</protein>
<feature type="domain" description="Peptidase S8/S53" evidence="8">
    <location>
        <begin position="147"/>
        <end position="368"/>
    </location>
</feature>
<feature type="active site" description="Charge relay system" evidence="5">
    <location>
        <position position="155"/>
    </location>
</feature>
<dbReference type="InterPro" id="IPR023827">
    <property type="entry name" value="Peptidase_S8_Asp-AS"/>
</dbReference>
<dbReference type="InterPro" id="IPR023828">
    <property type="entry name" value="Peptidase_S8_Ser-AS"/>
</dbReference>
<dbReference type="InterPro" id="IPR010259">
    <property type="entry name" value="S8pro/Inhibitor_I9"/>
</dbReference>
<dbReference type="InterPro" id="IPR000209">
    <property type="entry name" value="Peptidase_S8/S53_dom"/>
</dbReference>
<dbReference type="Pfam" id="PF05922">
    <property type="entry name" value="Inhibitor_I9"/>
    <property type="match status" value="1"/>
</dbReference>
<dbReference type="PANTHER" id="PTHR43806:SF60">
    <property type="entry name" value="PROPROTEIN CONVERTASE SUBTILISIN_KEXIN TYPE 9"/>
    <property type="match status" value="1"/>
</dbReference>
<dbReference type="PRINTS" id="PR00723">
    <property type="entry name" value="SUBTILISIN"/>
</dbReference>
<evidence type="ECO:0000313" key="12">
    <source>
        <dbReference type="Proteomes" id="UP000028725"/>
    </source>
</evidence>
<dbReference type="PROSITE" id="PS00136">
    <property type="entry name" value="SUBTILASE_ASP"/>
    <property type="match status" value="1"/>
</dbReference>
<feature type="active site" description="Charge relay system" evidence="5">
    <location>
        <position position="353"/>
    </location>
</feature>
<evidence type="ECO:0000259" key="9">
    <source>
        <dbReference type="Pfam" id="PF04151"/>
    </source>
</evidence>
<dbReference type="InterPro" id="IPR034193">
    <property type="entry name" value="PCSK9_ProteinaseK-like"/>
</dbReference>
<gene>
    <name evidence="11" type="ORF">DB31_6210</name>
</gene>
<evidence type="ECO:0000259" key="10">
    <source>
        <dbReference type="Pfam" id="PF05922"/>
    </source>
</evidence>
<evidence type="ECO:0000256" key="3">
    <source>
        <dbReference type="ARBA" id="ARBA00022801"/>
    </source>
</evidence>
<keyword evidence="3 5" id="KW-0378">Hydrolase</keyword>
<keyword evidence="7" id="KW-0732">Signal</keyword>
<dbReference type="InterPro" id="IPR050131">
    <property type="entry name" value="Peptidase_S8_subtilisin-like"/>
</dbReference>
<dbReference type="GO" id="GO:0006508">
    <property type="term" value="P:proteolysis"/>
    <property type="evidence" value="ECO:0007669"/>
    <property type="project" value="UniProtKB-KW"/>
</dbReference>
<dbReference type="InterPro" id="IPR015500">
    <property type="entry name" value="Peptidase_S8_subtilisin-rel"/>
</dbReference>
<comment type="caution">
    <text evidence="11">The sequence shown here is derived from an EMBL/GenBank/DDBJ whole genome shotgun (WGS) entry which is preliminary data.</text>
</comment>
<dbReference type="Pfam" id="PF00082">
    <property type="entry name" value="Peptidase_S8"/>
    <property type="match status" value="1"/>
</dbReference>
<reference evidence="11 12" key="1">
    <citation type="submission" date="2014-04" db="EMBL/GenBank/DDBJ databases">
        <title>Genome assembly of Hyalangium minutum DSM 14724.</title>
        <authorList>
            <person name="Sharma G."/>
            <person name="Subramanian S."/>
        </authorList>
    </citation>
    <scope>NUCLEOTIDE SEQUENCE [LARGE SCALE GENOMIC DNA]</scope>
    <source>
        <strain evidence="11 12">DSM 14724</strain>
    </source>
</reference>
<evidence type="ECO:0000256" key="4">
    <source>
        <dbReference type="ARBA" id="ARBA00022825"/>
    </source>
</evidence>
<dbReference type="GO" id="GO:0005615">
    <property type="term" value="C:extracellular space"/>
    <property type="evidence" value="ECO:0007669"/>
    <property type="project" value="TreeGrafter"/>
</dbReference>
<dbReference type="CDD" id="cd04077">
    <property type="entry name" value="Peptidases_S8_PCSK9_ProteinaseK_like"/>
    <property type="match status" value="1"/>
</dbReference>
<proteinExistence type="inferred from homology"/>
<dbReference type="PROSITE" id="PS00137">
    <property type="entry name" value="SUBTILASE_HIS"/>
    <property type="match status" value="1"/>
</dbReference>
<dbReference type="PANTHER" id="PTHR43806">
    <property type="entry name" value="PEPTIDASE S8"/>
    <property type="match status" value="1"/>
</dbReference>
<dbReference type="GO" id="GO:0004252">
    <property type="term" value="F:serine-type endopeptidase activity"/>
    <property type="evidence" value="ECO:0007669"/>
    <property type="project" value="UniProtKB-UniRule"/>
</dbReference>
<organism evidence="11 12">
    <name type="scientific">Hyalangium minutum</name>
    <dbReference type="NCBI Taxonomy" id="394096"/>
    <lineage>
        <taxon>Bacteria</taxon>
        <taxon>Pseudomonadati</taxon>
        <taxon>Myxococcota</taxon>
        <taxon>Myxococcia</taxon>
        <taxon>Myxococcales</taxon>
        <taxon>Cystobacterineae</taxon>
        <taxon>Archangiaceae</taxon>
        <taxon>Hyalangium</taxon>
    </lineage>
</organism>
<dbReference type="InterPro" id="IPR007280">
    <property type="entry name" value="Peptidase_C_arc/bac"/>
</dbReference>